<organism evidence="1 2">
    <name type="scientific">Streptomyces catenulae</name>
    <dbReference type="NCBI Taxonomy" id="66875"/>
    <lineage>
        <taxon>Bacteria</taxon>
        <taxon>Bacillati</taxon>
        <taxon>Actinomycetota</taxon>
        <taxon>Actinomycetes</taxon>
        <taxon>Kitasatosporales</taxon>
        <taxon>Streptomycetaceae</taxon>
        <taxon>Streptomyces</taxon>
    </lineage>
</organism>
<accession>A0ABV2YWS1</accession>
<evidence type="ECO:0008006" key="3">
    <source>
        <dbReference type="Google" id="ProtNLM"/>
    </source>
</evidence>
<evidence type="ECO:0000313" key="2">
    <source>
        <dbReference type="Proteomes" id="UP001550853"/>
    </source>
</evidence>
<protein>
    <recommendedName>
        <fullName evidence="3">DUF1795 domain-containing protein</fullName>
    </recommendedName>
</protein>
<comment type="caution">
    <text evidence="1">The sequence shown here is derived from an EMBL/GenBank/DDBJ whole genome shotgun (WGS) entry which is preliminary data.</text>
</comment>
<name>A0ABV2YWS1_9ACTN</name>
<proteinExistence type="predicted"/>
<sequence>MSDTDQSLNEFSVEDSASSPYCEIWFALPPGFLEVPLAVETESGEDTALEAQLGSILPRDQHLSLLADMEDARTMRDLLAQNGTIHFSIGVHQTESGEILHSAFLIRWEETAWTPTNLAAARAVLASTETQASELVDLPCGPAAISECLTKQDEKQVFQLTGYLPHPDGNRVAVLSLSTTAAADLAAFRDMFRGIIRMVSFVNPLPAHLQEHVQERPEVAAARAAFG</sequence>
<reference evidence="1 2" key="1">
    <citation type="submission" date="2024-06" db="EMBL/GenBank/DDBJ databases">
        <title>The Natural Products Discovery Center: Release of the First 8490 Sequenced Strains for Exploring Actinobacteria Biosynthetic Diversity.</title>
        <authorList>
            <person name="Kalkreuter E."/>
            <person name="Kautsar S.A."/>
            <person name="Yang D."/>
            <person name="Bader C.D."/>
            <person name="Teijaro C.N."/>
            <person name="Fluegel L."/>
            <person name="Davis C.M."/>
            <person name="Simpson J.R."/>
            <person name="Lauterbach L."/>
            <person name="Steele A.D."/>
            <person name="Gui C."/>
            <person name="Meng S."/>
            <person name="Li G."/>
            <person name="Viehrig K."/>
            <person name="Ye F."/>
            <person name="Su P."/>
            <person name="Kiefer A.F."/>
            <person name="Nichols A."/>
            <person name="Cepeda A.J."/>
            <person name="Yan W."/>
            <person name="Fan B."/>
            <person name="Jiang Y."/>
            <person name="Adhikari A."/>
            <person name="Zheng C.-J."/>
            <person name="Schuster L."/>
            <person name="Cowan T.M."/>
            <person name="Smanski M.J."/>
            <person name="Chevrette M.G."/>
            <person name="De Carvalho L.P.S."/>
            <person name="Shen B."/>
        </authorList>
    </citation>
    <scope>NUCLEOTIDE SEQUENCE [LARGE SCALE GENOMIC DNA]</scope>
    <source>
        <strain evidence="1 2">NPDC033039</strain>
    </source>
</reference>
<dbReference type="Proteomes" id="UP001550853">
    <property type="component" value="Unassembled WGS sequence"/>
</dbReference>
<gene>
    <name evidence="1" type="ORF">AB0E61_08780</name>
</gene>
<evidence type="ECO:0000313" key="1">
    <source>
        <dbReference type="EMBL" id="MEU3710183.1"/>
    </source>
</evidence>
<dbReference type="RefSeq" id="WP_157848090.1">
    <property type="nucleotide sequence ID" value="NZ_JBEZVI010000005.1"/>
</dbReference>
<dbReference type="EMBL" id="JBEZVI010000005">
    <property type="protein sequence ID" value="MEU3710183.1"/>
    <property type="molecule type" value="Genomic_DNA"/>
</dbReference>
<keyword evidence="2" id="KW-1185">Reference proteome</keyword>